<keyword evidence="1" id="KW-0472">Membrane</keyword>
<feature type="transmembrane region" description="Helical" evidence="1">
    <location>
        <begin position="33"/>
        <end position="59"/>
    </location>
</feature>
<evidence type="ECO:0000256" key="1">
    <source>
        <dbReference type="SAM" id="Phobius"/>
    </source>
</evidence>
<dbReference type="AlphaFoldDB" id="A0A5J4QFY7"/>
<dbReference type="EMBL" id="SNRW01045691">
    <property type="protein sequence ID" value="KAA6319980.1"/>
    <property type="molecule type" value="Genomic_DNA"/>
</dbReference>
<comment type="caution">
    <text evidence="2">The sequence shown here is derived from an EMBL/GenBank/DDBJ whole genome shotgun (WGS) entry which is preliminary data.</text>
</comment>
<proteinExistence type="predicted"/>
<reference evidence="2 3" key="1">
    <citation type="submission" date="2019-03" db="EMBL/GenBank/DDBJ databases">
        <title>Single cell metagenomics reveals metabolic interactions within the superorganism composed of flagellate Streblomastix strix and complex community of Bacteroidetes bacteria on its surface.</title>
        <authorList>
            <person name="Treitli S.C."/>
            <person name="Kolisko M."/>
            <person name="Husnik F."/>
            <person name="Keeling P."/>
            <person name="Hampl V."/>
        </authorList>
    </citation>
    <scope>NUCLEOTIDE SEQUENCE [LARGE SCALE GENOMIC DNA]</scope>
    <source>
        <strain evidence="2">ST1C</strain>
    </source>
</reference>
<keyword evidence="1" id="KW-0812">Transmembrane</keyword>
<dbReference type="Proteomes" id="UP000324800">
    <property type="component" value="Unassembled WGS sequence"/>
</dbReference>
<name>A0A5J4QFY7_9EUKA</name>
<organism evidence="2 3">
    <name type="scientific">Streblomastix strix</name>
    <dbReference type="NCBI Taxonomy" id="222440"/>
    <lineage>
        <taxon>Eukaryota</taxon>
        <taxon>Metamonada</taxon>
        <taxon>Preaxostyla</taxon>
        <taxon>Oxymonadida</taxon>
        <taxon>Streblomastigidae</taxon>
        <taxon>Streblomastix</taxon>
    </lineage>
</organism>
<protein>
    <submittedName>
        <fullName evidence="2">Uncharacterized protein</fullName>
    </submittedName>
</protein>
<keyword evidence="1" id="KW-1133">Transmembrane helix</keyword>
<sequence>MRVQRWKLSASFHEANENVGKAEASYFSLSRMYALLLDIIVALVLYPAQTSEFILAFLIKLRIISENQQDEMVFQPYSLISKVVAAKLQRFRLVVDKEVFNLVSNVI</sequence>
<evidence type="ECO:0000313" key="3">
    <source>
        <dbReference type="Proteomes" id="UP000324800"/>
    </source>
</evidence>
<gene>
    <name evidence="2" type="ORF">EZS28_054750</name>
</gene>
<evidence type="ECO:0000313" key="2">
    <source>
        <dbReference type="EMBL" id="KAA6319980.1"/>
    </source>
</evidence>
<accession>A0A5J4QFY7</accession>